<feature type="signal peptide" evidence="2">
    <location>
        <begin position="1"/>
        <end position="24"/>
    </location>
</feature>
<dbReference type="GO" id="GO:0008745">
    <property type="term" value="F:N-acetylmuramoyl-L-alanine amidase activity"/>
    <property type="evidence" value="ECO:0007669"/>
    <property type="project" value="UniProtKB-EC"/>
</dbReference>
<dbReference type="InterPro" id="IPR051922">
    <property type="entry name" value="Bact_Sporulation_Assoc"/>
</dbReference>
<dbReference type="PANTHER" id="PTHR30032:SF8">
    <property type="entry name" value="GERMINATION-SPECIFIC N-ACETYLMURAMOYL-L-ALANINE AMIDASE"/>
    <property type="match status" value="1"/>
</dbReference>
<dbReference type="Proteomes" id="UP000077407">
    <property type="component" value="Unassembled WGS sequence"/>
</dbReference>
<keyword evidence="2" id="KW-0732">Signal</keyword>
<dbReference type="EMBL" id="LITT01000023">
    <property type="protein sequence ID" value="OAA86923.1"/>
    <property type="molecule type" value="Genomic_DNA"/>
</dbReference>
<evidence type="ECO:0000256" key="2">
    <source>
        <dbReference type="SAM" id="SignalP"/>
    </source>
</evidence>
<accession>A0A168NUG5</accession>
<organism evidence="3 4">
    <name type="scientific">Clostridium ljungdahlii</name>
    <dbReference type="NCBI Taxonomy" id="1538"/>
    <lineage>
        <taxon>Bacteria</taxon>
        <taxon>Bacillati</taxon>
        <taxon>Bacillota</taxon>
        <taxon>Clostridia</taxon>
        <taxon>Eubacteriales</taxon>
        <taxon>Clostridiaceae</taxon>
        <taxon>Clostridium</taxon>
    </lineage>
</organism>
<name>A0A168NUG5_9CLOT</name>
<dbReference type="EC" id="3.5.1.28" evidence="3"/>
<comment type="caution">
    <text evidence="3">The sequence shown here is derived from an EMBL/GenBank/DDBJ whole genome shotgun (WGS) entry which is preliminary data.</text>
</comment>
<dbReference type="AlphaFoldDB" id="A0A168NUG5"/>
<feature type="region of interest" description="Disordered" evidence="1">
    <location>
        <begin position="338"/>
        <end position="359"/>
    </location>
</feature>
<dbReference type="RefSeq" id="WP_063555737.1">
    <property type="nucleotide sequence ID" value="NZ_LITT01000023.1"/>
</dbReference>
<feature type="chain" id="PRO_5038748009" evidence="2">
    <location>
        <begin position="25"/>
        <end position="447"/>
    </location>
</feature>
<evidence type="ECO:0000313" key="3">
    <source>
        <dbReference type="EMBL" id="OAA86923.1"/>
    </source>
</evidence>
<dbReference type="OrthoDB" id="1892132at2"/>
<sequence length="447" mass="46810">MLRRNKIISKLILSVFIASSTVFAAGQNVFAASGRLWGQDRYATSTAVSENSWASSDYVVLASGEGYADALCAAPVAKKYNAPILLTGSKELNEGVKSEITRLKATHVIEIGGEASISSDIENELKSMKLNVQRLGGQNRFETSVVVANSLENVTKVVVTSGYGFADALSIAPIASNQGMPILLTGKDSLSDAVQNYINQNKDSIKNSYVIGGQGVIGDSAISGLPAAVRISGQNRFDTNVKVLSYFKGSIDFDNLYVVEGDGPTGNEFADALSGSAAAAKKSSPIILTYNTLYSGMEDFIKSNVPKTASITAIGGAGAVPDSLVSIVEQTVSGIIIQNPSTPGGGSSSGGSSSSDDANLSSVLSKLKSMDTSKLDNNQKTIVSDIITALDKYEADSNYNLNADAQNVKQLYNNLTHDEKSSLKTTVVNAGVSISEGITLASKFGLY</sequence>
<dbReference type="Gene3D" id="3.40.50.12090">
    <property type="match status" value="2"/>
</dbReference>
<reference evidence="3 4" key="1">
    <citation type="journal article" date="2015" name="Biotechnol. Bioeng.">
        <title>Genome sequence and phenotypic characterization of Caulobacter segnis.</title>
        <authorList>
            <person name="Patel S."/>
            <person name="Fletcher B."/>
            <person name="Scott D.C."/>
            <person name="Ely B."/>
        </authorList>
    </citation>
    <scope>NUCLEOTIDE SEQUENCE [LARGE SCALE GENOMIC DNA]</scope>
    <source>
        <strain evidence="3 4">ERI-2</strain>
    </source>
</reference>
<dbReference type="PANTHER" id="PTHR30032">
    <property type="entry name" value="N-ACETYLMURAMOYL-L-ALANINE AMIDASE-RELATED"/>
    <property type="match status" value="1"/>
</dbReference>
<proteinExistence type="predicted"/>
<keyword evidence="3" id="KW-0378">Hydrolase</keyword>
<dbReference type="PATRIC" id="fig|1538.10.peg.1920"/>
<dbReference type="Pfam" id="PF04122">
    <property type="entry name" value="CW_binding_2"/>
    <property type="match status" value="3"/>
</dbReference>
<evidence type="ECO:0000313" key="4">
    <source>
        <dbReference type="Proteomes" id="UP000077407"/>
    </source>
</evidence>
<evidence type="ECO:0000256" key="1">
    <source>
        <dbReference type="SAM" id="MobiDB-lite"/>
    </source>
</evidence>
<protein>
    <submittedName>
        <fullName evidence="3">N-acetylmuramoyl-L-alanine amidase LytC</fullName>
        <ecNumber evidence="3">3.5.1.28</ecNumber>
    </submittedName>
</protein>
<dbReference type="InterPro" id="IPR007253">
    <property type="entry name" value="Cell_wall-bd_2"/>
</dbReference>
<gene>
    <name evidence="3" type="primary">lytC_21</name>
    <name evidence="3" type="ORF">WY13_02318</name>
</gene>